<reference evidence="4 5" key="1">
    <citation type="submission" date="2018-08" db="EMBL/GenBank/DDBJ databases">
        <title>A genome reference for cultivated species of the human gut microbiota.</title>
        <authorList>
            <person name="Zou Y."/>
            <person name="Xue W."/>
            <person name="Luo G."/>
        </authorList>
    </citation>
    <scope>NUCLEOTIDE SEQUENCE [LARGE SCALE GENOMIC DNA]</scope>
    <source>
        <strain evidence="4 5">AM35-14</strain>
    </source>
</reference>
<gene>
    <name evidence="4" type="ORF">DW839_17230</name>
</gene>
<dbReference type="SUPFAM" id="SSF53590">
    <property type="entry name" value="Nucleoside hydrolase"/>
    <property type="match status" value="1"/>
</dbReference>
<dbReference type="PANTHER" id="PTHR12304">
    <property type="entry name" value="INOSINE-URIDINE PREFERRING NUCLEOSIDE HYDROLASE"/>
    <property type="match status" value="1"/>
</dbReference>
<evidence type="ECO:0000313" key="4">
    <source>
        <dbReference type="EMBL" id="RHC54903.1"/>
    </source>
</evidence>
<dbReference type="GO" id="GO:0006152">
    <property type="term" value="P:purine nucleoside catabolic process"/>
    <property type="evidence" value="ECO:0007669"/>
    <property type="project" value="TreeGrafter"/>
</dbReference>
<dbReference type="AlphaFoldDB" id="A0A414ATM4"/>
<feature type="domain" description="Inosine/uridine-preferring nucleoside hydrolase" evidence="3">
    <location>
        <begin position="9"/>
        <end position="322"/>
    </location>
</feature>
<accession>A0A414ATM4</accession>
<evidence type="ECO:0000256" key="2">
    <source>
        <dbReference type="ARBA" id="ARBA00023295"/>
    </source>
</evidence>
<keyword evidence="1 4" id="KW-0378">Hydrolase</keyword>
<sequence length="335" mass="37002">MENTVKVPVIIDTDPGDDDAASILWVLASRKFDVKAITVTNGNVGVDWCAVNALRTLEVCGCQDIPVYKGAYRPLVRPSIEASWMHGKDGFGDLGFPMPCTKVRSGYAPVELVRIAREAPEPITILVLGPMTNIAMAVLLDSDFENHVKEVIFMGGTFKVSGNQAPRASYNVMVDPEAAKVVYNSKIPVVQLGLDVCDMVTQRVEDLETIAEAGTRVTDFLTRLLSFRINKAAKPIYDKHGNKVGEIKAENQANRKKGEIGLNDLTTTGYLINPHWFRTLHTTIDVETQGLCDGETVIDYMGLWGREPNNYFAYEADGEALVKQWVKDMTAAFRD</sequence>
<dbReference type="PANTHER" id="PTHR12304:SF4">
    <property type="entry name" value="URIDINE NUCLEOSIDASE"/>
    <property type="match status" value="1"/>
</dbReference>
<dbReference type="InterPro" id="IPR036452">
    <property type="entry name" value="Ribo_hydro-like"/>
</dbReference>
<proteinExistence type="predicted"/>
<dbReference type="Pfam" id="PF01156">
    <property type="entry name" value="IU_nuc_hydro"/>
    <property type="match status" value="1"/>
</dbReference>
<comment type="caution">
    <text evidence="4">The sequence shown here is derived from an EMBL/GenBank/DDBJ whole genome shotgun (WGS) entry which is preliminary data.</text>
</comment>
<dbReference type="InterPro" id="IPR001910">
    <property type="entry name" value="Inosine/uridine_hydrolase_dom"/>
</dbReference>
<dbReference type="InterPro" id="IPR023186">
    <property type="entry name" value="IUNH"/>
</dbReference>
<dbReference type="Proteomes" id="UP000283975">
    <property type="component" value="Unassembled WGS sequence"/>
</dbReference>
<dbReference type="GO" id="GO:0005829">
    <property type="term" value="C:cytosol"/>
    <property type="evidence" value="ECO:0007669"/>
    <property type="project" value="TreeGrafter"/>
</dbReference>
<dbReference type="EMBL" id="QSHZ01000018">
    <property type="protein sequence ID" value="RHC54903.1"/>
    <property type="molecule type" value="Genomic_DNA"/>
</dbReference>
<dbReference type="Gene3D" id="3.90.245.10">
    <property type="entry name" value="Ribonucleoside hydrolase-like"/>
    <property type="match status" value="1"/>
</dbReference>
<name>A0A414ATM4_9FIRM</name>
<evidence type="ECO:0000259" key="3">
    <source>
        <dbReference type="Pfam" id="PF01156"/>
    </source>
</evidence>
<evidence type="ECO:0000313" key="5">
    <source>
        <dbReference type="Proteomes" id="UP000283975"/>
    </source>
</evidence>
<organism evidence="4 5">
    <name type="scientific">Enterocloster bolteae</name>
    <dbReference type="NCBI Taxonomy" id="208479"/>
    <lineage>
        <taxon>Bacteria</taxon>
        <taxon>Bacillati</taxon>
        <taxon>Bacillota</taxon>
        <taxon>Clostridia</taxon>
        <taxon>Lachnospirales</taxon>
        <taxon>Lachnospiraceae</taxon>
        <taxon>Enterocloster</taxon>
    </lineage>
</organism>
<evidence type="ECO:0000256" key="1">
    <source>
        <dbReference type="ARBA" id="ARBA00022801"/>
    </source>
</evidence>
<keyword evidence="2" id="KW-0326">Glycosidase</keyword>
<dbReference type="GO" id="GO:0008477">
    <property type="term" value="F:purine nucleosidase activity"/>
    <property type="evidence" value="ECO:0007669"/>
    <property type="project" value="TreeGrafter"/>
</dbReference>
<protein>
    <submittedName>
        <fullName evidence="4">Nucleoside hydrolase</fullName>
    </submittedName>
</protein>